<feature type="compositionally biased region" description="Polar residues" evidence="6">
    <location>
        <begin position="763"/>
        <end position="774"/>
    </location>
</feature>
<feature type="region of interest" description="Disordered" evidence="6">
    <location>
        <begin position="816"/>
        <end position="897"/>
    </location>
</feature>
<dbReference type="PROSITE" id="PS50600">
    <property type="entry name" value="ULP_PROTEASE"/>
    <property type="match status" value="1"/>
</dbReference>
<evidence type="ECO:0000313" key="9">
    <source>
        <dbReference type="Proteomes" id="UP000719766"/>
    </source>
</evidence>
<feature type="region of interest" description="Disordered" evidence="6">
    <location>
        <begin position="1055"/>
        <end position="1081"/>
    </location>
</feature>
<dbReference type="GO" id="GO:0005634">
    <property type="term" value="C:nucleus"/>
    <property type="evidence" value="ECO:0007669"/>
    <property type="project" value="TreeGrafter"/>
</dbReference>
<organism evidence="8 9">
    <name type="scientific">Suillus plorans</name>
    <dbReference type="NCBI Taxonomy" id="116603"/>
    <lineage>
        <taxon>Eukaryota</taxon>
        <taxon>Fungi</taxon>
        <taxon>Dikarya</taxon>
        <taxon>Basidiomycota</taxon>
        <taxon>Agaricomycotina</taxon>
        <taxon>Agaricomycetes</taxon>
        <taxon>Agaricomycetidae</taxon>
        <taxon>Boletales</taxon>
        <taxon>Suillineae</taxon>
        <taxon>Suillaceae</taxon>
        <taxon>Suillus</taxon>
    </lineage>
</organism>
<dbReference type="Pfam" id="PF02902">
    <property type="entry name" value="Peptidase_C48"/>
    <property type="match status" value="2"/>
</dbReference>
<keyword evidence="4" id="KW-0833">Ubl conjugation pathway</keyword>
<dbReference type="GeneID" id="64596875"/>
<dbReference type="GO" id="GO:0005737">
    <property type="term" value="C:cytoplasm"/>
    <property type="evidence" value="ECO:0007669"/>
    <property type="project" value="TreeGrafter"/>
</dbReference>
<feature type="region of interest" description="Disordered" evidence="6">
    <location>
        <begin position="211"/>
        <end position="230"/>
    </location>
</feature>
<dbReference type="GO" id="GO:0006508">
    <property type="term" value="P:proteolysis"/>
    <property type="evidence" value="ECO:0007669"/>
    <property type="project" value="UniProtKB-KW"/>
</dbReference>
<evidence type="ECO:0000256" key="5">
    <source>
        <dbReference type="ARBA" id="ARBA00022801"/>
    </source>
</evidence>
<evidence type="ECO:0000313" key="8">
    <source>
        <dbReference type="EMBL" id="KAG1792935.1"/>
    </source>
</evidence>
<dbReference type="Proteomes" id="UP000719766">
    <property type="component" value="Unassembled WGS sequence"/>
</dbReference>
<keyword evidence="5" id="KW-0378">Hydrolase</keyword>
<proteinExistence type="inferred from homology"/>
<dbReference type="InterPro" id="IPR051947">
    <property type="entry name" value="Sentrin-specific_protease"/>
</dbReference>
<keyword evidence="2" id="KW-0597">Phosphoprotein</keyword>
<dbReference type="EMBL" id="JABBWE010000033">
    <property type="protein sequence ID" value="KAG1792935.1"/>
    <property type="molecule type" value="Genomic_DNA"/>
</dbReference>
<comment type="similarity">
    <text evidence="1">Belongs to the peptidase C48 family.</text>
</comment>
<dbReference type="InterPro" id="IPR038765">
    <property type="entry name" value="Papain-like_cys_pep_sf"/>
</dbReference>
<sequence length="1107" mass="122505">MEFSASQRQKANSLHGTAGPSHYRDASGLSNSRGTWKNSPTPITAPSNTRNTRLGPAASPYDQISNGNSLRTNPNARRTLLDTPARPSLPQESKHSKLDHTPSSTLAKRITNSSSTNNTRASIRHTGQSDPEVQIIDRPHGMKNGEDLGVPVPRPHPLSSSPDPMNLHPFQTFPGDPQYADSRKGKGKDSSPTTRPCTTVVSDEADDIEEFSSEAGNSQPSLPPKPQSQRAAIVTPIPEFIVRDTRKVFEHKFPLVDLRIQNALSGGAGVVKQMKPKKTTKSVPTSRSQLDHITTSSTQFTSKELPRTKDPPLKLPLQAWAIGFKIFSAENGSEPPVFEYDPKTRRLNVAVPGQSPSFWFQQTNVFESVTVTVDEEKSLKDNVVIQLQTAKDCEICENGNAMDEFEPGLSRGRGSLTFWFSTDEAKGWTQTIYQNLRFRLAKAASAQSTARPTGALWGQVQQSAEMFQQQSRRSSNSRYEPMASTIKNASSVPDVFSSTINSGSCLAPDIKSANAEAGTSRRRSSRRSAAAVPQTPSESPPIADPEELILVYPPSGPGALNVMGSDLNRLRPHEFLNDTLIEFGLKLWLADLKEQNPDLAEQIHVFSSFFYKKLNNKKSLDEGYQSVKKWTSRVNIFSKKYIIVPINENLHWYLAIIYEPEYTLLPPLPQKEPSLSQRAKLRRKTAAEPDVIPATEPEAVPPQDLPALGTRSEPDAESASLHATCASTPSITQDEDMDDISPVEFTQSCSISSHLPPKLLRVSPSNSISTQGRSASVGKASGRSISVEAHVDLHLSTSSPCLEPMDVDVTVIDIDTIPEGTGPKDNLPSSNASTSTHVSEPLSVPSSKPPSRMGIPAAHFYGASTRTKGKQKAVEPVVVPDSEEEDERNEDEKHEREVDAMLDVQPSLATSNDPLTTWIFTLDSLGSRHPQAQKVLRYWLKAEAKDKQQLDEVRLAEVKLAQVWSPIFQKRTLFNAPLQVPSQPNFADCGVYLLHFAKTFLSNPVHYFNLIHQSKKIYPAEQRKLDWNEHVVQHSRKDLIERIQILSKEWKASRAAKEEDAKRKRESEELGQADNDSDVEVDILEDMKVSQSMLKSKEDRPLKRLRG</sequence>
<protein>
    <recommendedName>
        <fullName evidence="7">Ubiquitin-like protease family profile domain-containing protein</fullName>
    </recommendedName>
</protein>
<comment type="caution">
    <text evidence="8">The sequence shown here is derived from an EMBL/GenBank/DDBJ whole genome shotgun (WGS) entry which is preliminary data.</text>
</comment>
<feature type="compositionally biased region" description="Polar residues" evidence="6">
    <location>
        <begin position="62"/>
        <end position="76"/>
    </location>
</feature>
<dbReference type="OrthoDB" id="442460at2759"/>
<feature type="compositionally biased region" description="Polar residues" evidence="6">
    <location>
        <begin position="1"/>
        <end position="15"/>
    </location>
</feature>
<dbReference type="PANTHER" id="PTHR46896">
    <property type="entry name" value="SENTRIN-SPECIFIC PROTEASE"/>
    <property type="match status" value="1"/>
</dbReference>
<dbReference type="PANTHER" id="PTHR46896:SF3">
    <property type="entry name" value="FI06413P-RELATED"/>
    <property type="match status" value="1"/>
</dbReference>
<feature type="compositionally biased region" description="Basic and acidic residues" evidence="6">
    <location>
        <begin position="1055"/>
        <end position="1068"/>
    </location>
</feature>
<feature type="compositionally biased region" description="Basic and acidic residues" evidence="6">
    <location>
        <begin position="135"/>
        <end position="146"/>
    </location>
</feature>
<feature type="region of interest" description="Disordered" evidence="6">
    <location>
        <begin position="513"/>
        <end position="545"/>
    </location>
</feature>
<dbReference type="GO" id="GO:0016926">
    <property type="term" value="P:protein desumoylation"/>
    <property type="evidence" value="ECO:0007669"/>
    <property type="project" value="TreeGrafter"/>
</dbReference>
<evidence type="ECO:0000256" key="3">
    <source>
        <dbReference type="ARBA" id="ARBA00022670"/>
    </source>
</evidence>
<dbReference type="Gene3D" id="1.10.418.20">
    <property type="match status" value="2"/>
</dbReference>
<keyword evidence="9" id="KW-1185">Reference proteome</keyword>
<feature type="region of interest" description="Disordered" evidence="6">
    <location>
        <begin position="675"/>
        <end position="736"/>
    </location>
</feature>
<dbReference type="SUPFAM" id="SSF54001">
    <property type="entry name" value="Cysteine proteinases"/>
    <property type="match status" value="1"/>
</dbReference>
<name>A0A9P7DHD6_9AGAM</name>
<evidence type="ECO:0000256" key="4">
    <source>
        <dbReference type="ARBA" id="ARBA00022786"/>
    </source>
</evidence>
<keyword evidence="3" id="KW-0645">Protease</keyword>
<gene>
    <name evidence="8" type="ORF">HD556DRAFT_1376770</name>
</gene>
<feature type="compositionally biased region" description="Acidic residues" evidence="6">
    <location>
        <begin position="1069"/>
        <end position="1081"/>
    </location>
</feature>
<dbReference type="RefSeq" id="XP_041159472.1">
    <property type="nucleotide sequence ID" value="XM_041303111.1"/>
</dbReference>
<feature type="compositionally biased region" description="Polar residues" evidence="6">
    <location>
        <begin position="190"/>
        <end position="201"/>
    </location>
</feature>
<evidence type="ECO:0000256" key="6">
    <source>
        <dbReference type="SAM" id="MobiDB-lite"/>
    </source>
</evidence>
<accession>A0A9P7DHD6</accession>
<feature type="compositionally biased region" description="Polar residues" evidence="6">
    <location>
        <begin position="827"/>
        <end position="838"/>
    </location>
</feature>
<dbReference type="InterPro" id="IPR003653">
    <property type="entry name" value="Peptidase_C48_C"/>
</dbReference>
<evidence type="ECO:0000259" key="7">
    <source>
        <dbReference type="PROSITE" id="PS50600"/>
    </source>
</evidence>
<dbReference type="GO" id="GO:0070139">
    <property type="term" value="F:SUMO-specific endopeptidase activity"/>
    <property type="evidence" value="ECO:0007669"/>
    <property type="project" value="TreeGrafter"/>
</dbReference>
<evidence type="ECO:0000256" key="1">
    <source>
        <dbReference type="ARBA" id="ARBA00005234"/>
    </source>
</evidence>
<dbReference type="Gene3D" id="3.30.310.130">
    <property type="entry name" value="Ubiquitin-related"/>
    <property type="match status" value="1"/>
</dbReference>
<reference evidence="8" key="1">
    <citation type="journal article" date="2020" name="New Phytol.">
        <title>Comparative genomics reveals dynamic genome evolution in host specialist ectomycorrhizal fungi.</title>
        <authorList>
            <person name="Lofgren L.A."/>
            <person name="Nguyen N.H."/>
            <person name="Vilgalys R."/>
            <person name="Ruytinx J."/>
            <person name="Liao H.L."/>
            <person name="Branco S."/>
            <person name="Kuo A."/>
            <person name="LaButti K."/>
            <person name="Lipzen A."/>
            <person name="Andreopoulos W."/>
            <person name="Pangilinan J."/>
            <person name="Riley R."/>
            <person name="Hundley H."/>
            <person name="Na H."/>
            <person name="Barry K."/>
            <person name="Grigoriev I.V."/>
            <person name="Stajich J.E."/>
            <person name="Kennedy P.G."/>
        </authorList>
    </citation>
    <scope>NUCLEOTIDE SEQUENCE</scope>
    <source>
        <strain evidence="8">S12</strain>
    </source>
</reference>
<feature type="region of interest" description="Disordered" evidence="6">
    <location>
        <begin position="1"/>
        <end position="202"/>
    </location>
</feature>
<feature type="compositionally biased region" description="Polar residues" evidence="6">
    <location>
        <begin position="287"/>
        <end position="302"/>
    </location>
</feature>
<dbReference type="AlphaFoldDB" id="A0A9P7DHD6"/>
<feature type="domain" description="Ubiquitin-like protease family profile" evidence="7">
    <location>
        <begin position="560"/>
        <end position="1000"/>
    </location>
</feature>
<evidence type="ECO:0000256" key="2">
    <source>
        <dbReference type="ARBA" id="ARBA00022553"/>
    </source>
</evidence>
<feature type="region of interest" description="Disordered" evidence="6">
    <location>
        <begin position="273"/>
        <end position="308"/>
    </location>
</feature>
<feature type="compositionally biased region" description="Polar residues" evidence="6">
    <location>
        <begin position="28"/>
        <end position="52"/>
    </location>
</feature>
<feature type="region of interest" description="Disordered" evidence="6">
    <location>
        <begin position="762"/>
        <end position="782"/>
    </location>
</feature>